<sequence>MGYLTNMCLGGGIIMPLGGEPGTVAEATRKPLYRMSAGELGVMAHGVESDLEHILEFSTRWGAVLLVDEYDVFFERHSLSDMDRNRLGPIFLWLLRYYQGIRLLTANRLSTFYPPSKHLAHEDLNRRQIENVVKTARLITTNERTQLIMKHINTTLRMRKGLTSMLLFFRLG</sequence>
<protein>
    <recommendedName>
        <fullName evidence="3">ATPase AAA-type core domain-containing protein</fullName>
    </recommendedName>
</protein>
<organism evidence="1 2">
    <name type="scientific">Fusarium tricinctum</name>
    <dbReference type="NCBI Taxonomy" id="61284"/>
    <lineage>
        <taxon>Eukaryota</taxon>
        <taxon>Fungi</taxon>
        <taxon>Dikarya</taxon>
        <taxon>Ascomycota</taxon>
        <taxon>Pezizomycotina</taxon>
        <taxon>Sordariomycetes</taxon>
        <taxon>Hypocreomycetidae</taxon>
        <taxon>Hypocreales</taxon>
        <taxon>Nectriaceae</taxon>
        <taxon>Fusarium</taxon>
        <taxon>Fusarium tricinctum species complex</taxon>
    </lineage>
</organism>
<dbReference type="PANTHER" id="PTHR46411">
    <property type="entry name" value="FAMILY ATPASE, PUTATIVE-RELATED"/>
    <property type="match status" value="1"/>
</dbReference>
<dbReference type="AlphaFoldDB" id="A0A8K0S6K3"/>
<proteinExistence type="predicted"/>
<dbReference type="Proteomes" id="UP000813427">
    <property type="component" value="Unassembled WGS sequence"/>
</dbReference>
<dbReference type="PANTHER" id="PTHR46411:SF3">
    <property type="entry name" value="AAA+ ATPASE DOMAIN-CONTAINING PROTEIN"/>
    <property type="match status" value="1"/>
</dbReference>
<keyword evidence="2" id="KW-1185">Reference proteome</keyword>
<evidence type="ECO:0000313" key="2">
    <source>
        <dbReference type="Proteomes" id="UP000813427"/>
    </source>
</evidence>
<dbReference type="OrthoDB" id="10042665at2759"/>
<dbReference type="EMBL" id="JAGPXF010000003">
    <property type="protein sequence ID" value="KAH7252536.1"/>
    <property type="molecule type" value="Genomic_DNA"/>
</dbReference>
<accession>A0A8K0S6K3</accession>
<name>A0A8K0S6K3_9HYPO</name>
<gene>
    <name evidence="1" type="ORF">BKA59DRAFT_492455</name>
</gene>
<evidence type="ECO:0008006" key="3">
    <source>
        <dbReference type="Google" id="ProtNLM"/>
    </source>
</evidence>
<comment type="caution">
    <text evidence="1">The sequence shown here is derived from an EMBL/GenBank/DDBJ whole genome shotgun (WGS) entry which is preliminary data.</text>
</comment>
<evidence type="ECO:0000313" key="1">
    <source>
        <dbReference type="EMBL" id="KAH7252536.1"/>
    </source>
</evidence>
<reference evidence="1" key="1">
    <citation type="journal article" date="2021" name="Nat. Commun.">
        <title>Genetic determinants of endophytism in the Arabidopsis root mycobiome.</title>
        <authorList>
            <person name="Mesny F."/>
            <person name="Miyauchi S."/>
            <person name="Thiergart T."/>
            <person name="Pickel B."/>
            <person name="Atanasova L."/>
            <person name="Karlsson M."/>
            <person name="Huettel B."/>
            <person name="Barry K.W."/>
            <person name="Haridas S."/>
            <person name="Chen C."/>
            <person name="Bauer D."/>
            <person name="Andreopoulos W."/>
            <person name="Pangilinan J."/>
            <person name="LaButti K."/>
            <person name="Riley R."/>
            <person name="Lipzen A."/>
            <person name="Clum A."/>
            <person name="Drula E."/>
            <person name="Henrissat B."/>
            <person name="Kohler A."/>
            <person name="Grigoriev I.V."/>
            <person name="Martin F.M."/>
            <person name="Hacquard S."/>
        </authorList>
    </citation>
    <scope>NUCLEOTIDE SEQUENCE</scope>
    <source>
        <strain evidence="1">MPI-SDFR-AT-0068</strain>
    </source>
</reference>